<comment type="caution">
    <text evidence="2">The sequence shown here is derived from an EMBL/GenBank/DDBJ whole genome shotgun (WGS) entry which is preliminary data.</text>
</comment>
<dbReference type="Pfam" id="PF18785">
    <property type="entry name" value="Inv-AAD"/>
    <property type="match status" value="1"/>
</dbReference>
<keyword evidence="3" id="KW-1185">Reference proteome</keyword>
<dbReference type="GO" id="GO:0003824">
    <property type="term" value="F:catalytic activity"/>
    <property type="evidence" value="ECO:0007669"/>
    <property type="project" value="InterPro"/>
</dbReference>
<feature type="region of interest" description="Disordered" evidence="1">
    <location>
        <begin position="212"/>
        <end position="257"/>
    </location>
</feature>
<evidence type="ECO:0000313" key="3">
    <source>
        <dbReference type="Proteomes" id="UP000242877"/>
    </source>
</evidence>
<protein>
    <submittedName>
        <fullName evidence="2">Cytidine and deoxycytidylate deaminase zinc-binding domain-containing protein</fullName>
    </submittedName>
</protein>
<dbReference type="GO" id="GO:0006139">
    <property type="term" value="P:nucleobase-containing compound metabolic process"/>
    <property type="evidence" value="ECO:0007669"/>
    <property type="project" value="UniProtKB-ARBA"/>
</dbReference>
<dbReference type="EMBL" id="AZGZ01000005">
    <property type="protein sequence ID" value="KZZ95162.1"/>
    <property type="molecule type" value="Genomic_DNA"/>
</dbReference>
<gene>
    <name evidence="2" type="ORF">AAP_01650</name>
</gene>
<dbReference type="InterPro" id="IPR016193">
    <property type="entry name" value="Cytidine_deaminase-like"/>
</dbReference>
<dbReference type="AlphaFoldDB" id="A0A162IJK5"/>
<dbReference type="SUPFAM" id="SSF53927">
    <property type="entry name" value="Cytidine deaminase-like"/>
    <property type="match status" value="1"/>
</dbReference>
<dbReference type="VEuPathDB" id="FungiDB:AAP_01650"/>
<dbReference type="Gene3D" id="3.40.140.10">
    <property type="entry name" value="Cytidine Deaminase, domain 2"/>
    <property type="match status" value="1"/>
</dbReference>
<reference evidence="2 3" key="1">
    <citation type="journal article" date="2016" name="Genome Biol. Evol.">
        <title>Divergent and convergent evolution of fungal pathogenicity.</title>
        <authorList>
            <person name="Shang Y."/>
            <person name="Xiao G."/>
            <person name="Zheng P."/>
            <person name="Cen K."/>
            <person name="Zhan S."/>
            <person name="Wang C."/>
        </authorList>
    </citation>
    <scope>NUCLEOTIDE SEQUENCE [LARGE SCALE GENOMIC DNA]</scope>
    <source>
        <strain evidence="2 3">ARSEF 7405</strain>
    </source>
</reference>
<evidence type="ECO:0000313" key="2">
    <source>
        <dbReference type="EMBL" id="KZZ95162.1"/>
    </source>
</evidence>
<dbReference type="Proteomes" id="UP000242877">
    <property type="component" value="Unassembled WGS sequence"/>
</dbReference>
<organism evidence="2 3">
    <name type="scientific">Ascosphaera apis ARSEF 7405</name>
    <dbReference type="NCBI Taxonomy" id="392613"/>
    <lineage>
        <taxon>Eukaryota</taxon>
        <taxon>Fungi</taxon>
        <taxon>Dikarya</taxon>
        <taxon>Ascomycota</taxon>
        <taxon>Pezizomycotina</taxon>
        <taxon>Eurotiomycetes</taxon>
        <taxon>Eurotiomycetidae</taxon>
        <taxon>Onygenales</taxon>
        <taxon>Ascosphaeraceae</taxon>
        <taxon>Ascosphaera</taxon>
    </lineage>
</organism>
<dbReference type="OrthoDB" id="252265at2759"/>
<name>A0A162IJK5_9EURO</name>
<proteinExistence type="predicted"/>
<accession>A0A162IJK5</accession>
<sequence>MSERSLHLSYIRRCLDLARLSPPKPTNFRVGSILLYRRPKSSQPQSQNKTPSIPTCESLPVQAVDSEEYEDTILSTGYTLELEGNTHAEQCCLAKYAAAQSKTTMTTTTTTTTNTTPEGKTILYVTMEPCGKRLSGNDPCAKRIAATRSADSTISPFTQIDKVYFGVKEPGTFVGQSIGCKLLDEAGVDWELVQGLEREILDVATEGHVKSDEERERARVEAEATRIGEDDISAREKERQAGVQRNPMKRMMEADVE</sequence>
<feature type="compositionally biased region" description="Basic and acidic residues" evidence="1">
    <location>
        <begin position="212"/>
        <end position="240"/>
    </location>
</feature>
<evidence type="ECO:0000256" key="1">
    <source>
        <dbReference type="SAM" id="MobiDB-lite"/>
    </source>
</evidence>